<dbReference type="InterPro" id="IPR004919">
    <property type="entry name" value="GmrSD_N"/>
</dbReference>
<dbReference type="PANTHER" id="PTHR35149">
    <property type="entry name" value="SLL5132 PROTEIN"/>
    <property type="match status" value="1"/>
</dbReference>
<feature type="domain" description="GmrSD restriction endonucleases N-terminal" evidence="1">
    <location>
        <begin position="11"/>
        <end position="208"/>
    </location>
</feature>
<dbReference type="RefSeq" id="WP_152289341.1">
    <property type="nucleotide sequence ID" value="NZ_VTPV01000003.1"/>
</dbReference>
<evidence type="ECO:0000313" key="2">
    <source>
        <dbReference type="EMBL" id="KAB1231415.1"/>
    </source>
</evidence>
<keyword evidence="3" id="KW-1185">Reference proteome</keyword>
<gene>
    <name evidence="2" type="ORF">F8D52_06295</name>
</gene>
<comment type="caution">
    <text evidence="2">The sequence shown here is derived from an EMBL/GenBank/DDBJ whole genome shotgun (WGS) entry which is preliminary data.</text>
</comment>
<sequence length="615" mass="73153">MSKTTPLVDFFNQTFHIPHYQRGYRWEEQEVNELLDDLWSFEKTSNKGEFYCLQPIVLKKNKVIGYDVLDGQQRLTTLYLLLVYLDEKIKEDNYNQLLFTLNYETRKNCEPFLNDKKFVNDIDESNIDFYHICKAYQTIDKWFKNEKHRGAKGKLVPLLMDEASKSNRNIRFIRYEVPQATNPIEVFIRLNIGKIPLTDAELIKALLLQSDKYNSEELKFTRMRLFEIATEWDNIEYTLQNEEFWYFLSNSNNQKPTYIELIFDLIADKIQREKRYFVNRPVKHATFLILSEYLQDLLDNEGVPRLKAVEVIWDQVNDYFEYFKEWYNSRTLFHYIGFLIAIRSQNIIDHLIHESSKRGKGKFIAYLESEVGKMLLIDKIRKDSDGNEYKVKLGDLNYENEDQQSHDRQEIHKILLFQNVYSSLLSDKEKARFPFNLYKSIKHKERWSLEHIHAQNSEQISNKVNQHIWLSDHIQSLSRMNNPEFNVLLEKMNELINADQINREAFEAIVAEVDDMMNKLSGASEKNRHSINNLCLVDAITNSKLNNSVFDVKREIIKEIEVEGQYIPLCTRNVFLKAYTSFPVSNAYWTAEDRKSYLDRINDVYEKFINAIIED</sequence>
<accession>A0A5N4BTK6</accession>
<evidence type="ECO:0000259" key="1">
    <source>
        <dbReference type="Pfam" id="PF03235"/>
    </source>
</evidence>
<dbReference type="PANTHER" id="PTHR35149:SF1">
    <property type="entry name" value="DUF5655 DOMAIN-CONTAINING PROTEIN"/>
    <property type="match status" value="1"/>
</dbReference>
<dbReference type="Pfam" id="PF03235">
    <property type="entry name" value="GmrSD_N"/>
    <property type="match status" value="1"/>
</dbReference>
<dbReference type="EMBL" id="VTPV01000003">
    <property type="protein sequence ID" value="KAB1231415.1"/>
    <property type="molecule type" value="Genomic_DNA"/>
</dbReference>
<evidence type="ECO:0000313" key="3">
    <source>
        <dbReference type="Proteomes" id="UP000326384"/>
    </source>
</evidence>
<organism evidence="2 3">
    <name type="scientific">Chryseobacterium viscerum</name>
    <dbReference type="NCBI Taxonomy" id="1037377"/>
    <lineage>
        <taxon>Bacteria</taxon>
        <taxon>Pseudomonadati</taxon>
        <taxon>Bacteroidota</taxon>
        <taxon>Flavobacteriia</taxon>
        <taxon>Flavobacteriales</taxon>
        <taxon>Weeksellaceae</taxon>
        <taxon>Chryseobacterium group</taxon>
        <taxon>Chryseobacterium</taxon>
    </lineage>
</organism>
<name>A0A5N4BTK6_9FLAO</name>
<proteinExistence type="predicted"/>
<reference evidence="2 3" key="1">
    <citation type="journal article" date="2019" name="Stand. Genomic Sci.">
        <title>Draft Whole-Genome Sequence of a Novel Chryseobacterium viscerum Strain Isolated from Fresh Water at Dripping Springs, New Mexico.</title>
        <authorList>
            <person name="Kyndt J.A."/>
            <person name="Moore T.C."/>
        </authorList>
    </citation>
    <scope>NUCLEOTIDE SEQUENCE [LARGE SCALE GENOMIC DNA]</scope>
    <source>
        <strain evidence="2 3">DPS</strain>
    </source>
</reference>
<dbReference type="Proteomes" id="UP000326384">
    <property type="component" value="Unassembled WGS sequence"/>
</dbReference>
<protein>
    <submittedName>
        <fullName evidence="2">DUF262 domain-containing protein</fullName>
    </submittedName>
</protein>